<evidence type="ECO:0000259" key="5">
    <source>
        <dbReference type="PROSITE" id="PS50977"/>
    </source>
</evidence>
<feature type="domain" description="HTH tetR-type" evidence="5">
    <location>
        <begin position="1"/>
        <end position="61"/>
    </location>
</feature>
<evidence type="ECO:0000256" key="2">
    <source>
        <dbReference type="ARBA" id="ARBA00023125"/>
    </source>
</evidence>
<evidence type="ECO:0000313" key="7">
    <source>
        <dbReference type="Proteomes" id="UP000637632"/>
    </source>
</evidence>
<dbReference type="Pfam" id="PF00440">
    <property type="entry name" value="TetR_N"/>
    <property type="match status" value="1"/>
</dbReference>
<dbReference type="PANTHER" id="PTHR47506">
    <property type="entry name" value="TRANSCRIPTIONAL REGULATORY PROTEIN"/>
    <property type="match status" value="1"/>
</dbReference>
<name>A0ABR6XHD0_9BURK</name>
<dbReference type="InterPro" id="IPR036271">
    <property type="entry name" value="Tet_transcr_reg_TetR-rel_C_sf"/>
</dbReference>
<keyword evidence="2 4" id="KW-0238">DNA-binding</keyword>
<feature type="DNA-binding region" description="H-T-H motif" evidence="4">
    <location>
        <begin position="24"/>
        <end position="43"/>
    </location>
</feature>
<keyword evidence="7" id="KW-1185">Reference proteome</keyword>
<evidence type="ECO:0000313" key="6">
    <source>
        <dbReference type="EMBL" id="MBC3812312.1"/>
    </source>
</evidence>
<evidence type="ECO:0000256" key="4">
    <source>
        <dbReference type="PROSITE-ProRule" id="PRU00335"/>
    </source>
</evidence>
<dbReference type="Proteomes" id="UP000637632">
    <property type="component" value="Unassembled WGS sequence"/>
</dbReference>
<dbReference type="SUPFAM" id="SSF46689">
    <property type="entry name" value="Homeodomain-like"/>
    <property type="match status" value="1"/>
</dbReference>
<evidence type="ECO:0000256" key="3">
    <source>
        <dbReference type="ARBA" id="ARBA00023163"/>
    </source>
</evidence>
<comment type="caution">
    <text evidence="6">The sequence shown here is derived from an EMBL/GenBank/DDBJ whole genome shotgun (WGS) entry which is preliminary data.</text>
</comment>
<sequence length="192" mass="20964">MTTSQDIVASSLKLFYRQGFHATGVDLLSREAGVTKKTLYRHYPSKDALIDAALALRHTQFMTKMHAFVDSVATGLRPLAYIDFIASWVQEDGFYGCAFINAVAEFACPDAPPHQQAAKHKQEIQAYLKELCVACGISQPELISEQLFVLGEGMIVASQVQGYDASRVNAARMMARNAWLSATGGSTSTLNP</sequence>
<keyword evidence="3" id="KW-0804">Transcription</keyword>
<dbReference type="PRINTS" id="PR00455">
    <property type="entry name" value="HTHTETR"/>
</dbReference>
<dbReference type="PANTHER" id="PTHR47506:SF6">
    <property type="entry name" value="HTH-TYPE TRANSCRIPTIONAL REPRESSOR NEMR"/>
    <property type="match status" value="1"/>
</dbReference>
<dbReference type="PROSITE" id="PS50977">
    <property type="entry name" value="HTH_TETR_2"/>
    <property type="match status" value="1"/>
</dbReference>
<dbReference type="InterPro" id="IPR001647">
    <property type="entry name" value="HTH_TetR"/>
</dbReference>
<evidence type="ECO:0000256" key="1">
    <source>
        <dbReference type="ARBA" id="ARBA00023015"/>
    </source>
</evidence>
<dbReference type="InterPro" id="IPR009057">
    <property type="entry name" value="Homeodomain-like_sf"/>
</dbReference>
<dbReference type="Gene3D" id="1.10.357.10">
    <property type="entry name" value="Tetracycline Repressor, domain 2"/>
    <property type="match status" value="1"/>
</dbReference>
<dbReference type="EMBL" id="JACOFT010000004">
    <property type="protein sequence ID" value="MBC3812312.1"/>
    <property type="molecule type" value="Genomic_DNA"/>
</dbReference>
<dbReference type="SUPFAM" id="SSF48498">
    <property type="entry name" value="Tetracyclin repressor-like, C-terminal domain"/>
    <property type="match status" value="1"/>
</dbReference>
<gene>
    <name evidence="6" type="ORF">H8K26_12750</name>
</gene>
<dbReference type="RefSeq" id="WP_190479992.1">
    <property type="nucleotide sequence ID" value="NZ_JACOFT010000004.1"/>
</dbReference>
<proteinExistence type="predicted"/>
<accession>A0ABR6XHD0</accession>
<organism evidence="6 7">
    <name type="scientific">Undibacterium aquatile</name>
    <dbReference type="NCBI Taxonomy" id="1537398"/>
    <lineage>
        <taxon>Bacteria</taxon>
        <taxon>Pseudomonadati</taxon>
        <taxon>Pseudomonadota</taxon>
        <taxon>Betaproteobacteria</taxon>
        <taxon>Burkholderiales</taxon>
        <taxon>Oxalobacteraceae</taxon>
        <taxon>Undibacterium</taxon>
    </lineage>
</organism>
<keyword evidence="1" id="KW-0805">Transcription regulation</keyword>
<protein>
    <submittedName>
        <fullName evidence="6">TetR/AcrR family transcriptional regulator</fullName>
    </submittedName>
</protein>
<reference evidence="6 7" key="1">
    <citation type="submission" date="2020-08" db="EMBL/GenBank/DDBJ databases">
        <title>Novel species isolated from subtropical streams in China.</title>
        <authorList>
            <person name="Lu H."/>
        </authorList>
    </citation>
    <scope>NUCLEOTIDE SEQUENCE [LARGE SCALE GENOMIC DNA]</scope>
    <source>
        <strain evidence="6 7">CCTCC AB 2015119</strain>
    </source>
</reference>